<evidence type="ECO:0000313" key="3">
    <source>
        <dbReference type="EMBL" id="QEC72432.1"/>
    </source>
</evidence>
<dbReference type="GO" id="GO:0005886">
    <property type="term" value="C:plasma membrane"/>
    <property type="evidence" value="ECO:0007669"/>
    <property type="project" value="TreeGrafter"/>
</dbReference>
<protein>
    <submittedName>
        <fullName evidence="3">YccF domain-containing protein</fullName>
    </submittedName>
</protein>
<evidence type="ECO:0000259" key="2">
    <source>
        <dbReference type="Pfam" id="PF03733"/>
    </source>
</evidence>
<dbReference type="PANTHER" id="PTHR42903">
    <property type="entry name" value="INNER MEMBRANE PROTEIN YCCF"/>
    <property type="match status" value="1"/>
</dbReference>
<feature type="domain" description="Inner membrane component" evidence="2">
    <location>
        <begin position="73"/>
        <end position="123"/>
    </location>
</feature>
<gene>
    <name evidence="3" type="ORF">FSB73_12850</name>
</gene>
<accession>A0A5B8VNF8</accession>
<evidence type="ECO:0000313" key="4">
    <source>
        <dbReference type="Proteomes" id="UP000321291"/>
    </source>
</evidence>
<dbReference type="InterPro" id="IPR031308">
    <property type="entry name" value="UCP028777"/>
</dbReference>
<dbReference type="Proteomes" id="UP000321291">
    <property type="component" value="Chromosome"/>
</dbReference>
<keyword evidence="4" id="KW-1185">Reference proteome</keyword>
<sequence>MNLIGNIIWLIFGGLLVGLEYFIGGIILCLTIIGIPFGLQSFKLGIASLAPFGLKIIDKAAIKGSAPGCLTTFLNILWILCGGIWIALTHLVFGVILCITIIGIPFGRQHFKLMSLSLMPFGKALI</sequence>
<feature type="transmembrane region" description="Helical" evidence="1">
    <location>
        <begin position="76"/>
        <end position="104"/>
    </location>
</feature>
<dbReference type="OrthoDB" id="9790567at2"/>
<feature type="transmembrane region" description="Helical" evidence="1">
    <location>
        <begin position="7"/>
        <end position="35"/>
    </location>
</feature>
<dbReference type="Pfam" id="PF03733">
    <property type="entry name" value="YccF"/>
    <property type="match status" value="2"/>
</dbReference>
<keyword evidence="1" id="KW-1133">Transmembrane helix</keyword>
<feature type="domain" description="Inner membrane component" evidence="2">
    <location>
        <begin position="4"/>
        <end position="53"/>
    </location>
</feature>
<evidence type="ECO:0000256" key="1">
    <source>
        <dbReference type="SAM" id="Phobius"/>
    </source>
</evidence>
<proteinExistence type="predicted"/>
<keyword evidence="1" id="KW-0472">Membrane</keyword>
<organism evidence="3 4">
    <name type="scientific">Arachidicoccus ginsenosidivorans</name>
    <dbReference type="NCBI Taxonomy" id="496057"/>
    <lineage>
        <taxon>Bacteria</taxon>
        <taxon>Pseudomonadati</taxon>
        <taxon>Bacteroidota</taxon>
        <taxon>Chitinophagia</taxon>
        <taxon>Chitinophagales</taxon>
        <taxon>Chitinophagaceae</taxon>
        <taxon>Arachidicoccus</taxon>
    </lineage>
</organism>
<dbReference type="InterPro" id="IPR005185">
    <property type="entry name" value="YccF"/>
</dbReference>
<dbReference type="KEGG" id="agi:FSB73_12850"/>
<name>A0A5B8VNF8_9BACT</name>
<dbReference type="RefSeq" id="WP_146782810.1">
    <property type="nucleotide sequence ID" value="NZ_CP042434.1"/>
</dbReference>
<dbReference type="PIRSF" id="PIRSF028777">
    <property type="entry name" value="UCP028777"/>
    <property type="match status" value="1"/>
</dbReference>
<dbReference type="PANTHER" id="PTHR42903:SF1">
    <property type="entry name" value="INNER MEMBRANE PROTEIN YCCF"/>
    <property type="match status" value="1"/>
</dbReference>
<dbReference type="AlphaFoldDB" id="A0A5B8VNF8"/>
<reference evidence="3 4" key="1">
    <citation type="journal article" date="2017" name="Int. J. Syst. Evol. Microbiol.">
        <title>Arachidicoccus ginsenosidivorans sp. nov., with ginsenoside-converting activity isolated from ginseng cultivating soil.</title>
        <authorList>
            <person name="Siddiqi M.Z."/>
            <person name="Aslam Z."/>
            <person name="Im W.T."/>
        </authorList>
    </citation>
    <scope>NUCLEOTIDE SEQUENCE [LARGE SCALE GENOMIC DNA]</scope>
    <source>
        <strain evidence="3 4">Gsoil 809</strain>
    </source>
</reference>
<dbReference type="NCBIfam" id="NF008740">
    <property type="entry name" value="PRK11770.1-2"/>
    <property type="match status" value="1"/>
</dbReference>
<dbReference type="InterPro" id="IPR052937">
    <property type="entry name" value="Inner_membrane_protein"/>
</dbReference>
<dbReference type="EMBL" id="CP042434">
    <property type="protein sequence ID" value="QEC72432.1"/>
    <property type="molecule type" value="Genomic_DNA"/>
</dbReference>
<keyword evidence="1" id="KW-0812">Transmembrane</keyword>